<dbReference type="InterPro" id="IPR025202">
    <property type="entry name" value="PLD-like_dom"/>
</dbReference>
<dbReference type="Pfam" id="PF13091">
    <property type="entry name" value="PLDc_2"/>
    <property type="match status" value="1"/>
</dbReference>
<evidence type="ECO:0000313" key="2">
    <source>
        <dbReference type="EMBL" id="MEI7104524.1"/>
    </source>
</evidence>
<evidence type="ECO:0000313" key="3">
    <source>
        <dbReference type="Proteomes" id="UP001313132"/>
    </source>
</evidence>
<dbReference type="EMBL" id="JBBBON010000022">
    <property type="protein sequence ID" value="MEI7104524.1"/>
    <property type="molecule type" value="Genomic_DNA"/>
</dbReference>
<evidence type="ECO:0000259" key="1">
    <source>
        <dbReference type="PROSITE" id="PS50035"/>
    </source>
</evidence>
<reference evidence="2 3" key="1">
    <citation type="submission" date="2024-03" db="EMBL/GenBank/DDBJ databases">
        <title>Analysis of soft rot Pectobacteriaceae population diversity in US potato growing regions between 2016 and 2022.</title>
        <authorList>
            <person name="Ma X."/>
            <person name="Zhang X."/>
            <person name="Stodghill P."/>
            <person name="Rioux R."/>
            <person name="Babler B."/>
            <person name="Shrestha S."/>
            <person name="Babler B."/>
            <person name="Rivedal H."/>
            <person name="Frost K."/>
            <person name="Hao J."/>
            <person name="Secor G."/>
            <person name="Swingle B."/>
        </authorList>
    </citation>
    <scope>NUCLEOTIDE SEQUENCE [LARGE SCALE GENOMIC DNA]</scope>
    <source>
        <strain evidence="2 3">UMSS2</strain>
    </source>
</reference>
<gene>
    <name evidence="2" type="ORF">WCT63_18935</name>
</gene>
<name>A0ABU8K2B6_9GAMM</name>
<proteinExistence type="predicted"/>
<dbReference type="PROSITE" id="PS50035">
    <property type="entry name" value="PLD"/>
    <property type="match status" value="1"/>
</dbReference>
<dbReference type="CDD" id="cd09117">
    <property type="entry name" value="PLDc_Bfil_DEXD_like"/>
    <property type="match status" value="1"/>
</dbReference>
<feature type="domain" description="PLD phosphodiesterase" evidence="1">
    <location>
        <begin position="82"/>
        <end position="109"/>
    </location>
</feature>
<dbReference type="RefSeq" id="WP_011093216.1">
    <property type="nucleotide sequence ID" value="NZ_JADOXV010000004.1"/>
</dbReference>
<dbReference type="SUPFAM" id="SSF56024">
    <property type="entry name" value="Phospholipase D/nuclease"/>
    <property type="match status" value="1"/>
</dbReference>
<comment type="caution">
    <text evidence="2">The sequence shown here is derived from an EMBL/GenBank/DDBJ whole genome shotgun (WGS) entry which is preliminary data.</text>
</comment>
<sequence>MTDLYTNSNAKRDFIRHGIITSIEDDMDVFIASAFFTESSVIDELVQKGCHIRIVVRLGFPTSPVALEGLLKHEKVEARFFTSNSFHPKFYIFGDKKVLIGSANLTQSALLSNQEVMISLYSDDHRFDELKYLFSDYWEEASVLTKEVIKDYRNIYNKVGKIESLVKKLDNCVINTLGDKNFPNIGRGKKKADKKYIFQDTYRKSYQESVYAFRCIEKIYSTFERKIDENFIPLRLEIDSFFSFVRDRYASTDIWKRQPIGWTENQRINIKKLIDEWLITYWSHFEDKIVPTNYPLIQKTFGSDQSIKSASMEDIADALCVLHSFHDRFRFYKGGLDTLKRAFISSNDESKVKNTFCYLLYGTEDIVVRMSNCIHDFKYELNEFGPANVQELIGWINKENLPVINGRTTKVLRYFGFEVKQLGD</sequence>
<dbReference type="Proteomes" id="UP001313132">
    <property type="component" value="Unassembled WGS sequence"/>
</dbReference>
<protein>
    <submittedName>
        <fullName evidence="2">Phospholipase D family protein</fullName>
    </submittedName>
</protein>
<dbReference type="InterPro" id="IPR001736">
    <property type="entry name" value="PLipase_D/transphosphatidylase"/>
</dbReference>
<organism evidence="2 3">
    <name type="scientific">Pectobacterium versatile</name>
    <dbReference type="NCBI Taxonomy" id="2488639"/>
    <lineage>
        <taxon>Bacteria</taxon>
        <taxon>Pseudomonadati</taxon>
        <taxon>Pseudomonadota</taxon>
        <taxon>Gammaproteobacteria</taxon>
        <taxon>Enterobacterales</taxon>
        <taxon>Pectobacteriaceae</taxon>
        <taxon>Pectobacterium</taxon>
    </lineage>
</organism>
<accession>A0ABU8K2B6</accession>
<keyword evidence="3" id="KW-1185">Reference proteome</keyword>
<dbReference type="Gene3D" id="3.30.870.10">
    <property type="entry name" value="Endonuclease Chain A"/>
    <property type="match status" value="1"/>
</dbReference>